<dbReference type="InterPro" id="IPR033133">
    <property type="entry name" value="PUM-HD"/>
</dbReference>
<feature type="compositionally biased region" description="Polar residues" evidence="7">
    <location>
        <begin position="941"/>
        <end position="961"/>
    </location>
</feature>
<evidence type="ECO:0000256" key="4">
    <source>
        <dbReference type="ARBA" id="ARBA00024893"/>
    </source>
</evidence>
<feature type="region of interest" description="Disordered" evidence="7">
    <location>
        <begin position="178"/>
        <end position="224"/>
    </location>
</feature>
<dbReference type="GO" id="GO:0005737">
    <property type="term" value="C:cytoplasm"/>
    <property type="evidence" value="ECO:0007669"/>
    <property type="project" value="TreeGrafter"/>
</dbReference>
<evidence type="ECO:0000256" key="5">
    <source>
        <dbReference type="PROSITE-ProRule" id="PRU00317"/>
    </source>
</evidence>
<dbReference type="FunFam" id="1.25.10.10:FF:000237">
    <property type="entry name" value="Pumilio homolog 9"/>
    <property type="match status" value="1"/>
</dbReference>
<dbReference type="PANTHER" id="PTHR12537:SF13">
    <property type="entry name" value="PUMILIO HOMOLOGY DOMAIN FAMILY MEMBER 4"/>
    <property type="match status" value="1"/>
</dbReference>
<feature type="compositionally biased region" description="Low complexity" evidence="7">
    <location>
        <begin position="408"/>
        <end position="423"/>
    </location>
</feature>
<protein>
    <submittedName>
        <fullName evidence="9">PUF4 protein</fullName>
    </submittedName>
</protein>
<feature type="region of interest" description="Disordered" evidence="7">
    <location>
        <begin position="383"/>
        <end position="486"/>
    </location>
</feature>
<feature type="coiled-coil region" evidence="6">
    <location>
        <begin position="107"/>
        <end position="141"/>
    </location>
</feature>
<feature type="repeat" description="Pumilio" evidence="5">
    <location>
        <begin position="818"/>
        <end position="853"/>
    </location>
</feature>
<dbReference type="OrthoDB" id="668540at2759"/>
<dbReference type="SMART" id="SM00025">
    <property type="entry name" value="Pumilio"/>
    <property type="match status" value="8"/>
</dbReference>
<evidence type="ECO:0000256" key="3">
    <source>
        <dbReference type="ARBA" id="ARBA00022737"/>
    </source>
</evidence>
<evidence type="ECO:0000256" key="6">
    <source>
        <dbReference type="SAM" id="Coils"/>
    </source>
</evidence>
<keyword evidence="1" id="KW-0690">Ribosome biogenesis</keyword>
<reference evidence="10" key="1">
    <citation type="journal article" date="2010" name="Genome Res.">
        <title>Population genomic sequencing of Coccidioides fungi reveals recent hybridization and transposon control.</title>
        <authorList>
            <person name="Neafsey D.E."/>
            <person name="Barker B.M."/>
            <person name="Sharpton T.J."/>
            <person name="Stajich J.E."/>
            <person name="Park D.J."/>
            <person name="Whiston E."/>
            <person name="Hung C.-Y."/>
            <person name="McMahan C."/>
            <person name="White J."/>
            <person name="Sykes S."/>
            <person name="Heiman D."/>
            <person name="Young S."/>
            <person name="Zeng Q."/>
            <person name="Abouelleil A."/>
            <person name="Aftuck L."/>
            <person name="Bessette D."/>
            <person name="Brown A."/>
            <person name="FitzGerald M."/>
            <person name="Lui A."/>
            <person name="Macdonald J.P."/>
            <person name="Priest M."/>
            <person name="Orbach M.J."/>
            <person name="Galgiani J.N."/>
            <person name="Kirkland T.N."/>
            <person name="Cole G.T."/>
            <person name="Birren B.W."/>
            <person name="Henn M.R."/>
            <person name="Taylor J.W."/>
            <person name="Rounsley S.D."/>
        </authorList>
    </citation>
    <scope>NUCLEOTIDE SEQUENCE [LARGE SCALE GENOMIC DNA]</scope>
    <source>
        <strain evidence="10">RMSCC 2394</strain>
    </source>
</reference>
<feature type="region of interest" description="Disordered" evidence="7">
    <location>
        <begin position="346"/>
        <end position="370"/>
    </location>
</feature>
<dbReference type="GO" id="GO:0006364">
    <property type="term" value="P:rRNA processing"/>
    <property type="evidence" value="ECO:0007669"/>
    <property type="project" value="UniProtKB-KW"/>
</dbReference>
<feature type="compositionally biased region" description="Polar residues" evidence="7">
    <location>
        <begin position="40"/>
        <end position="52"/>
    </location>
</feature>
<evidence type="ECO:0000313" key="9">
    <source>
        <dbReference type="EMBL" id="KMP03387.1"/>
    </source>
</evidence>
<dbReference type="STRING" id="404692.A0A0J7B0S3"/>
<feature type="compositionally biased region" description="Polar residues" evidence="7">
    <location>
        <begin position="916"/>
        <end position="932"/>
    </location>
</feature>
<keyword evidence="6" id="KW-0175">Coiled coil</keyword>
<feature type="repeat" description="Pumilio" evidence="5">
    <location>
        <begin position="746"/>
        <end position="781"/>
    </location>
</feature>
<feature type="compositionally biased region" description="Polar residues" evidence="7">
    <location>
        <begin position="463"/>
        <end position="473"/>
    </location>
</feature>
<evidence type="ECO:0000259" key="8">
    <source>
        <dbReference type="PROSITE" id="PS50303"/>
    </source>
</evidence>
<feature type="repeat" description="Pumilio" evidence="5">
    <location>
        <begin position="854"/>
        <end position="891"/>
    </location>
</feature>
<feature type="compositionally biased region" description="Low complexity" evidence="7">
    <location>
        <begin position="962"/>
        <end position="972"/>
    </location>
</feature>
<feature type="region of interest" description="Disordered" evidence="7">
    <location>
        <begin position="915"/>
        <end position="997"/>
    </location>
</feature>
<dbReference type="AlphaFoldDB" id="A0A0J7B0S3"/>
<feature type="compositionally biased region" description="Basic and acidic residues" evidence="7">
    <location>
        <begin position="307"/>
        <end position="322"/>
    </location>
</feature>
<dbReference type="InterPro" id="IPR001313">
    <property type="entry name" value="Pumilio_RNA-bd_rpt"/>
</dbReference>
<dbReference type="Pfam" id="PF00806">
    <property type="entry name" value="PUF"/>
    <property type="match status" value="8"/>
</dbReference>
<evidence type="ECO:0000256" key="1">
    <source>
        <dbReference type="ARBA" id="ARBA00022517"/>
    </source>
</evidence>
<feature type="compositionally biased region" description="Polar residues" evidence="7">
    <location>
        <begin position="973"/>
        <end position="997"/>
    </location>
</feature>
<keyword evidence="2" id="KW-0698">rRNA processing</keyword>
<feature type="region of interest" description="Disordered" evidence="7">
    <location>
        <begin position="278"/>
        <end position="323"/>
    </location>
</feature>
<feature type="compositionally biased region" description="Polar residues" evidence="7">
    <location>
        <begin position="178"/>
        <end position="222"/>
    </location>
</feature>
<feature type="compositionally biased region" description="Polar residues" evidence="7">
    <location>
        <begin position="424"/>
        <end position="433"/>
    </location>
</feature>
<feature type="domain" description="PUM-HD" evidence="8">
    <location>
        <begin position="580"/>
        <end position="917"/>
    </location>
</feature>
<dbReference type="Gene3D" id="1.25.10.10">
    <property type="entry name" value="Leucine-rich Repeat Variant"/>
    <property type="match status" value="1"/>
</dbReference>
<dbReference type="InterPro" id="IPR016024">
    <property type="entry name" value="ARM-type_fold"/>
</dbReference>
<feature type="compositionally biased region" description="Basic and acidic residues" evidence="7">
    <location>
        <begin position="287"/>
        <end position="296"/>
    </location>
</feature>
<organism evidence="9 10">
    <name type="scientific">Coccidioides immitis RMSCC 2394</name>
    <dbReference type="NCBI Taxonomy" id="404692"/>
    <lineage>
        <taxon>Eukaryota</taxon>
        <taxon>Fungi</taxon>
        <taxon>Dikarya</taxon>
        <taxon>Ascomycota</taxon>
        <taxon>Pezizomycotina</taxon>
        <taxon>Eurotiomycetes</taxon>
        <taxon>Eurotiomycetidae</taxon>
        <taxon>Onygenales</taxon>
        <taxon>Onygenaceae</taxon>
        <taxon>Coccidioides</taxon>
    </lineage>
</organism>
<evidence type="ECO:0000256" key="2">
    <source>
        <dbReference type="ARBA" id="ARBA00022552"/>
    </source>
</evidence>
<comment type="function">
    <text evidence="4">RNA-binding nucleolar protein required for pre-rRNA processing. Involved in production of 18S rRNA and assembly of small ribosomal subunit.</text>
</comment>
<feature type="compositionally biased region" description="Low complexity" evidence="7">
    <location>
        <begin position="22"/>
        <end position="35"/>
    </location>
</feature>
<sequence>MSADMTYRNGVNERLDELGLASPRSSLSESPFSNFPSPPAGQSSFNHAASSDIRSTIQRRFTTDSTKFSPWMSFGPQPPLLPESLDILSSATRLHKSQLFERKRQHIEYMREQKKRFEADLKLLNLQQEKEEQEMDQIARDLARTDLGGAASEPTTPPEYHESGFPTAFSRPSRFSISNGQSTPNRFSNLFSPQVTSPTASKANSSFGLNGSEPFTSTMNSRRNSEHDFHSNGFAAYRPRHMSRYSLSTTTFPSSIQSSASSTSGFGPSLGFGAFYTGKHSVDEDDDKPKEEERMSTPDVKSYLRMTDPDDKFPTLTRHDDDPTMLSANSAALDLANSRTPVPETYRANQRHHSSHQSLPQNAFGWLHSDSSNDKSHIPVTTSGLSNGNYHTRHISRPSLDGGFSGYAPSTTSNTPSNSRPASLQMSYSTSDVPTMRNGGFPTNITPPGSSSDHHGSGVITPHSHNPLQLNDTPPTPQSEHSEPIHNVQSLQSSFQVTAAPFSGQIKTPVTMSAKVNGTVTPTKNSYPHSSYGYGMQPWVTSPMQSNGNHGFVLTSQPPFAQPFQAYSRFLENPARVGQVRRNGETEAGAFSRFANVPLEQYRGELYGLCKDQHGCRYLQRKLEERIPENVQMIFLETHVHVVELMTDPFGNYLCQKLLEFSNDEQRTALINNAAPQLVSIALNQHGTRALQKMIEFISTPEQTQTVIKALRDKVVDLVQDLNGNHVIQKCLNRLSAADAQFIYDAVGASCIAVGTHRHGCCVLQRCIDHASGDQRAQLIAQITASSYTLVQDPFGNYVVQYILDLAEPRFTEPLCQTFIGKVSMLSKQKFSSNVIEKCLRTADFQSRRLLIQEMLPVNELERMLRDSFANYVVQTAMDYADPETRVALIEAVRPILPSIRQTPHGRRIAGKIMSIDSQSRTNGAANGQLTPNGREENGPYPQSKSFSNPTISQYGPQFNTSISDSMSAGSSMTVITGDSSVSNGGSTAPTSESSTPIYCPIPQQGANVLNGINGGAQGFSLY</sequence>
<accession>A0A0J7B0S3</accession>
<name>A0A0J7B0S3_COCIT</name>
<dbReference type="Proteomes" id="UP000054565">
    <property type="component" value="Unassembled WGS sequence"/>
</dbReference>
<feature type="repeat" description="Pumilio" evidence="5">
    <location>
        <begin position="601"/>
        <end position="636"/>
    </location>
</feature>
<dbReference type="EMBL" id="DS028094">
    <property type="protein sequence ID" value="KMP03387.1"/>
    <property type="molecule type" value="Genomic_DNA"/>
</dbReference>
<dbReference type="PROSITE" id="PS50302">
    <property type="entry name" value="PUM"/>
    <property type="match status" value="8"/>
</dbReference>
<dbReference type="SUPFAM" id="SSF48371">
    <property type="entry name" value="ARM repeat"/>
    <property type="match status" value="1"/>
</dbReference>
<proteinExistence type="predicted"/>
<evidence type="ECO:0000313" key="10">
    <source>
        <dbReference type="Proteomes" id="UP000054565"/>
    </source>
</evidence>
<feature type="region of interest" description="Disordered" evidence="7">
    <location>
        <begin position="1"/>
        <end position="52"/>
    </location>
</feature>
<dbReference type="CDD" id="cd07920">
    <property type="entry name" value="Pumilio"/>
    <property type="match status" value="1"/>
</dbReference>
<feature type="repeat" description="Pumilio" evidence="5">
    <location>
        <begin position="710"/>
        <end position="745"/>
    </location>
</feature>
<dbReference type="GO" id="GO:0003729">
    <property type="term" value="F:mRNA binding"/>
    <property type="evidence" value="ECO:0007669"/>
    <property type="project" value="TreeGrafter"/>
</dbReference>
<dbReference type="PROSITE" id="PS50303">
    <property type="entry name" value="PUM_HD"/>
    <property type="match status" value="1"/>
</dbReference>
<evidence type="ECO:0000256" key="7">
    <source>
        <dbReference type="SAM" id="MobiDB-lite"/>
    </source>
</evidence>
<feature type="repeat" description="Pumilio" evidence="5">
    <location>
        <begin position="782"/>
        <end position="817"/>
    </location>
</feature>
<feature type="repeat" description="Pumilio" evidence="5">
    <location>
        <begin position="637"/>
        <end position="672"/>
    </location>
</feature>
<dbReference type="PANTHER" id="PTHR12537">
    <property type="entry name" value="RNA BINDING PROTEIN PUMILIO-RELATED"/>
    <property type="match status" value="1"/>
</dbReference>
<gene>
    <name evidence="9" type="ORF">CIRG_03078</name>
</gene>
<keyword evidence="3" id="KW-0677">Repeat</keyword>
<dbReference type="GO" id="GO:0010608">
    <property type="term" value="P:post-transcriptional regulation of gene expression"/>
    <property type="evidence" value="ECO:0007669"/>
    <property type="project" value="TreeGrafter"/>
</dbReference>
<feature type="repeat" description="Pumilio" evidence="5">
    <location>
        <begin position="673"/>
        <end position="709"/>
    </location>
</feature>
<dbReference type="InterPro" id="IPR033712">
    <property type="entry name" value="Pumilio_RNA-bd"/>
</dbReference>
<dbReference type="InterPro" id="IPR011989">
    <property type="entry name" value="ARM-like"/>
</dbReference>